<sequence length="75" mass="8932">SGFTDFPLLFWKRSGRDVDPTRRIISKLVKVRKCCPVYHYRPGHRLYCNGNIQRHVNGLGRRQLRLRSKCAWNYA</sequence>
<evidence type="ECO:0000313" key="1">
    <source>
        <dbReference type="Ensembl" id="ENSCSAVP00000009382.1"/>
    </source>
</evidence>
<evidence type="ECO:0000313" key="2">
    <source>
        <dbReference type="Proteomes" id="UP000007875"/>
    </source>
</evidence>
<dbReference type="HOGENOM" id="CLU_2677344_0_0_1"/>
<dbReference type="Ensembl" id="ENSCSAVT00000009499.1">
    <property type="protein sequence ID" value="ENSCSAVP00000009382.1"/>
    <property type="gene ID" value="ENSCSAVG00000005532.1"/>
</dbReference>
<reference evidence="1" key="3">
    <citation type="submission" date="2025-09" db="UniProtKB">
        <authorList>
            <consortium name="Ensembl"/>
        </authorList>
    </citation>
    <scope>IDENTIFICATION</scope>
</reference>
<dbReference type="Proteomes" id="UP000007875">
    <property type="component" value="Unassembled WGS sequence"/>
</dbReference>
<reference evidence="2" key="1">
    <citation type="submission" date="2003-08" db="EMBL/GenBank/DDBJ databases">
        <authorList>
            <person name="Birren B."/>
            <person name="Nusbaum C."/>
            <person name="Abebe A."/>
            <person name="Abouelleil A."/>
            <person name="Adekoya E."/>
            <person name="Ait-zahra M."/>
            <person name="Allen N."/>
            <person name="Allen T."/>
            <person name="An P."/>
            <person name="Anderson M."/>
            <person name="Anderson S."/>
            <person name="Arachchi H."/>
            <person name="Armbruster J."/>
            <person name="Bachantsang P."/>
            <person name="Baldwin J."/>
            <person name="Barry A."/>
            <person name="Bayul T."/>
            <person name="Blitshsteyn B."/>
            <person name="Bloom T."/>
            <person name="Blye J."/>
            <person name="Boguslavskiy L."/>
            <person name="Borowsky M."/>
            <person name="Boukhgalter B."/>
            <person name="Brunache A."/>
            <person name="Butler J."/>
            <person name="Calixte N."/>
            <person name="Calvo S."/>
            <person name="Camarata J."/>
            <person name="Campo K."/>
            <person name="Chang J."/>
            <person name="Cheshatsang Y."/>
            <person name="Citroen M."/>
            <person name="Collymore A."/>
            <person name="Considine T."/>
            <person name="Cook A."/>
            <person name="Cooke P."/>
            <person name="Corum B."/>
            <person name="Cuomo C."/>
            <person name="David R."/>
            <person name="Dawoe T."/>
            <person name="Degray S."/>
            <person name="Dodge S."/>
            <person name="Dooley K."/>
            <person name="Dorje P."/>
            <person name="Dorjee K."/>
            <person name="Dorris L."/>
            <person name="Duffey N."/>
            <person name="Dupes A."/>
            <person name="Elkins T."/>
            <person name="Engels R."/>
            <person name="Erickson J."/>
            <person name="Farina A."/>
            <person name="Faro S."/>
            <person name="Ferreira P."/>
            <person name="Fischer H."/>
            <person name="Fitzgerald M."/>
            <person name="Foley K."/>
            <person name="Gage D."/>
            <person name="Galagan J."/>
            <person name="Gearin G."/>
            <person name="Gnerre S."/>
            <person name="Gnirke A."/>
            <person name="Goyette A."/>
            <person name="Graham J."/>
            <person name="Grandbois E."/>
            <person name="Gyaltsen K."/>
            <person name="Hafez N."/>
            <person name="Hagopian D."/>
            <person name="Hagos B."/>
            <person name="Hall J."/>
            <person name="Hatcher B."/>
            <person name="Heller A."/>
            <person name="Higgins H."/>
            <person name="Honan T."/>
            <person name="Horn A."/>
            <person name="Houde N."/>
            <person name="Hughes L."/>
            <person name="Hulme W."/>
            <person name="Husby E."/>
            <person name="Iliev I."/>
            <person name="Jaffe D."/>
            <person name="Jones C."/>
            <person name="Kamal M."/>
            <person name="Kamat A."/>
            <person name="Kamvysselis M."/>
            <person name="Karlsson E."/>
            <person name="Kells C."/>
            <person name="Kieu A."/>
            <person name="Kisner P."/>
            <person name="Kodira C."/>
            <person name="Kulbokas E."/>
            <person name="Labutti K."/>
            <person name="Lama D."/>
            <person name="Landers T."/>
            <person name="Leger J."/>
            <person name="Levine S."/>
            <person name="Lewis D."/>
            <person name="Lewis T."/>
            <person name="Lindblad-toh K."/>
            <person name="Liu X."/>
            <person name="Lokyitsang T."/>
            <person name="Lokyitsang Y."/>
            <person name="Lucien O."/>
            <person name="Lui A."/>
            <person name="Ma L.J."/>
            <person name="Mabbitt R."/>
            <person name="Macdonald J."/>
            <person name="Maclean C."/>
            <person name="Major J."/>
            <person name="Manning J."/>
            <person name="Marabella R."/>
            <person name="Maru K."/>
            <person name="Matthews C."/>
            <person name="Mauceli E."/>
            <person name="Mccarthy M."/>
            <person name="Mcdonough S."/>
            <person name="Mcghee T."/>
            <person name="Meldrim J."/>
            <person name="Meneus L."/>
            <person name="Mesirov J."/>
            <person name="Mihalev A."/>
            <person name="Mihova T."/>
            <person name="Mikkelsen T."/>
            <person name="Mlenga V."/>
            <person name="Moru K."/>
            <person name="Mozes J."/>
            <person name="Mulrain L."/>
            <person name="Munson G."/>
            <person name="Naylor J."/>
            <person name="Newes C."/>
            <person name="Nguyen C."/>
            <person name="Nguyen N."/>
            <person name="Nguyen T."/>
            <person name="Nicol R."/>
            <person name="Nielsen C."/>
            <person name="Nizzari M."/>
            <person name="Norbu C."/>
            <person name="Norbu N."/>
            <person name="O'donnell P."/>
            <person name="Okoawo O."/>
            <person name="O'leary S."/>
            <person name="Omotosho B."/>
            <person name="O'neill K."/>
            <person name="Osman S."/>
            <person name="Parker S."/>
            <person name="Perrin D."/>
            <person name="Phunkhang P."/>
            <person name="Piqani B."/>
            <person name="Purcell S."/>
            <person name="Rachupka T."/>
            <person name="Ramasamy U."/>
            <person name="Rameau R."/>
            <person name="Ray V."/>
            <person name="Raymond C."/>
            <person name="Retta R."/>
            <person name="Richardson S."/>
            <person name="Rise C."/>
            <person name="Rodriguez J."/>
            <person name="Rogers J."/>
            <person name="Rogov P."/>
            <person name="Rutman M."/>
            <person name="Schupbach R."/>
            <person name="Seaman C."/>
            <person name="Settipalli S."/>
            <person name="Sharpe T."/>
            <person name="Sheridan J."/>
            <person name="Sherpa N."/>
            <person name="Shi J."/>
            <person name="Smirnov S."/>
            <person name="Smith C."/>
            <person name="Sougnez C."/>
            <person name="Spencer B."/>
            <person name="Stalker J."/>
            <person name="Stange-thomann N."/>
            <person name="Stavropoulos S."/>
            <person name="Stetson K."/>
            <person name="Stone C."/>
            <person name="Stone S."/>
            <person name="Stubbs M."/>
            <person name="Talamas J."/>
            <person name="Tchuinga P."/>
            <person name="Tenzing P."/>
            <person name="Tesfaye S."/>
            <person name="Theodore J."/>
            <person name="Thoulutsang Y."/>
            <person name="Topham K."/>
            <person name="Towey S."/>
            <person name="Tsamla T."/>
            <person name="Tsomo N."/>
            <person name="Vallee D."/>
            <person name="Vassiliev H."/>
            <person name="Venkataraman V."/>
            <person name="Vinson J."/>
            <person name="Vo A."/>
            <person name="Wade C."/>
            <person name="Wang S."/>
            <person name="Wangchuk T."/>
            <person name="Wangdi T."/>
            <person name="Whittaker C."/>
            <person name="Wilkinson J."/>
            <person name="Wu Y."/>
            <person name="Wyman D."/>
            <person name="Yadav S."/>
            <person name="Yang S."/>
            <person name="Yang X."/>
            <person name="Yeager S."/>
            <person name="Yee E."/>
            <person name="Young G."/>
            <person name="Zainoun J."/>
            <person name="Zembeck L."/>
            <person name="Zimmer A."/>
            <person name="Zody M."/>
            <person name="Lander E."/>
        </authorList>
    </citation>
    <scope>NUCLEOTIDE SEQUENCE [LARGE SCALE GENOMIC DNA]</scope>
</reference>
<dbReference type="InParanoid" id="H2YVM1"/>
<protein>
    <submittedName>
        <fullName evidence="1">Uncharacterized protein</fullName>
    </submittedName>
</protein>
<keyword evidence="2" id="KW-1185">Reference proteome</keyword>
<reference evidence="1" key="2">
    <citation type="submission" date="2025-08" db="UniProtKB">
        <authorList>
            <consortium name="Ensembl"/>
        </authorList>
    </citation>
    <scope>IDENTIFICATION</scope>
</reference>
<proteinExistence type="predicted"/>
<accession>H2YVM1</accession>
<name>H2YVM1_CIOSA</name>
<dbReference type="AlphaFoldDB" id="H2YVM1"/>
<organism evidence="1 2">
    <name type="scientific">Ciona savignyi</name>
    <name type="common">Pacific transparent sea squirt</name>
    <dbReference type="NCBI Taxonomy" id="51511"/>
    <lineage>
        <taxon>Eukaryota</taxon>
        <taxon>Metazoa</taxon>
        <taxon>Chordata</taxon>
        <taxon>Tunicata</taxon>
        <taxon>Ascidiacea</taxon>
        <taxon>Phlebobranchia</taxon>
        <taxon>Cionidae</taxon>
        <taxon>Ciona</taxon>
    </lineage>
</organism>